<dbReference type="Proteomes" id="UP000676336">
    <property type="component" value="Unassembled WGS sequence"/>
</dbReference>
<dbReference type="Proteomes" id="UP000663824">
    <property type="component" value="Unassembled WGS sequence"/>
</dbReference>
<name>A0A816MGU3_9BILA</name>
<dbReference type="EMBL" id="CAJNRE010002508">
    <property type="protein sequence ID" value="CAF1982740.1"/>
    <property type="molecule type" value="Genomic_DNA"/>
</dbReference>
<comment type="caution">
    <text evidence="1">The sequence shown here is derived from an EMBL/GenBank/DDBJ whole genome shotgun (WGS) entry which is preliminary data.</text>
</comment>
<feature type="non-terminal residue" evidence="1">
    <location>
        <position position="1"/>
    </location>
</feature>
<reference evidence="1" key="1">
    <citation type="submission" date="2021-02" db="EMBL/GenBank/DDBJ databases">
        <authorList>
            <person name="Nowell W R."/>
        </authorList>
    </citation>
    <scope>NUCLEOTIDE SEQUENCE</scope>
</reference>
<accession>A0A816MGU3</accession>
<protein>
    <submittedName>
        <fullName evidence="1">Uncharacterized protein</fullName>
    </submittedName>
</protein>
<dbReference type="AlphaFoldDB" id="A0A816MGU3"/>
<gene>
    <name evidence="1" type="ORF">MBJ925_LOCUS7374</name>
    <name evidence="2" type="ORF">SMN809_LOCUS68254</name>
</gene>
<dbReference type="EMBL" id="CAJOBI010317022">
    <property type="protein sequence ID" value="CAF5178680.1"/>
    <property type="molecule type" value="Genomic_DNA"/>
</dbReference>
<evidence type="ECO:0000313" key="1">
    <source>
        <dbReference type="EMBL" id="CAF1982740.1"/>
    </source>
</evidence>
<evidence type="ECO:0000313" key="3">
    <source>
        <dbReference type="Proteomes" id="UP000663824"/>
    </source>
</evidence>
<sequence length="63" mass="7472">KLKNSNQLNVNENQQLRIVNDEQIKSGIIELLSRFETLETNLLASSYDDLIQQQVNKYNHYRH</sequence>
<evidence type="ECO:0000313" key="2">
    <source>
        <dbReference type="EMBL" id="CAF5178680.1"/>
    </source>
</evidence>
<proteinExistence type="predicted"/>
<organism evidence="1 3">
    <name type="scientific">Rotaria magnacalcarata</name>
    <dbReference type="NCBI Taxonomy" id="392030"/>
    <lineage>
        <taxon>Eukaryota</taxon>
        <taxon>Metazoa</taxon>
        <taxon>Spiralia</taxon>
        <taxon>Gnathifera</taxon>
        <taxon>Rotifera</taxon>
        <taxon>Eurotatoria</taxon>
        <taxon>Bdelloidea</taxon>
        <taxon>Philodinida</taxon>
        <taxon>Philodinidae</taxon>
        <taxon>Rotaria</taxon>
    </lineage>
</organism>